<feature type="compositionally biased region" description="Pro residues" evidence="1">
    <location>
        <begin position="79"/>
        <end position="106"/>
    </location>
</feature>
<feature type="compositionally biased region" description="Low complexity" evidence="1">
    <location>
        <begin position="46"/>
        <end position="68"/>
    </location>
</feature>
<keyword evidence="2" id="KW-0812">Transmembrane</keyword>
<proteinExistence type="predicted"/>
<evidence type="ECO:0000256" key="1">
    <source>
        <dbReference type="SAM" id="MobiDB-lite"/>
    </source>
</evidence>
<reference evidence="4" key="1">
    <citation type="journal article" date="2019" name="Int. J. Syst. Evol. Microbiol.">
        <title>The Global Catalogue of Microorganisms (GCM) 10K type strain sequencing project: providing services to taxonomists for standard genome sequencing and annotation.</title>
        <authorList>
            <consortium name="The Broad Institute Genomics Platform"/>
            <consortium name="The Broad Institute Genome Sequencing Center for Infectious Disease"/>
            <person name="Wu L."/>
            <person name="Ma J."/>
        </authorList>
    </citation>
    <scope>NUCLEOTIDE SEQUENCE [LARGE SCALE GENOMIC DNA]</scope>
    <source>
        <strain evidence="4">JCM 18304</strain>
    </source>
</reference>
<feature type="transmembrane region" description="Helical" evidence="2">
    <location>
        <begin position="306"/>
        <end position="330"/>
    </location>
</feature>
<protein>
    <submittedName>
        <fullName evidence="3">Uncharacterized protein</fullName>
    </submittedName>
</protein>
<feature type="compositionally biased region" description="Low complexity" evidence="1">
    <location>
        <begin position="162"/>
        <end position="174"/>
    </location>
</feature>
<feature type="compositionally biased region" description="Low complexity" evidence="1">
    <location>
        <begin position="219"/>
        <end position="229"/>
    </location>
</feature>
<keyword evidence="4" id="KW-1185">Reference proteome</keyword>
<dbReference type="EMBL" id="BAABJQ010000029">
    <property type="protein sequence ID" value="GAA5197211.1"/>
    <property type="molecule type" value="Genomic_DNA"/>
</dbReference>
<keyword evidence="2" id="KW-0472">Membrane</keyword>
<gene>
    <name evidence="3" type="ORF">GCM10023322_67940</name>
</gene>
<sequence length="337" mass="32909">MTEPIENHRPGGDEPGLRGGDEPGLGWAPPGRETEGAGPSAPPDPTADTPVPTRITLPPGLSPISLPGYVDTPDTEPAPSWPQPPGAPPYSGPPSSGPPFSGPPSPGQSGGYPGPSWGQPAGSGPFRGHTEGPAPSPYPQATASTAAPGRTAWPGPPGLGGSPSLARPTAPIGAPGAGPPAGQGAGQWGATRPGGPAQGRPGPYGGGPAVPAPQGGPGWPARPAGANGAQRPSGLFPAGRSRPTYREPHPVARAGVAAGAASGALWMLLFGLLAGTVRAYAWLTVGAGVVAWLAAVALARFGDRGAAVGAAISTAVGVGIAGAVVFTQFLGGHWVLW</sequence>
<evidence type="ECO:0000313" key="4">
    <source>
        <dbReference type="Proteomes" id="UP001501570"/>
    </source>
</evidence>
<dbReference type="Proteomes" id="UP001501570">
    <property type="component" value="Unassembled WGS sequence"/>
</dbReference>
<feature type="transmembrane region" description="Helical" evidence="2">
    <location>
        <begin position="279"/>
        <end position="299"/>
    </location>
</feature>
<feature type="compositionally biased region" description="Low complexity" evidence="1">
    <location>
        <begin position="188"/>
        <end position="201"/>
    </location>
</feature>
<comment type="caution">
    <text evidence="3">The sequence shown here is derived from an EMBL/GenBank/DDBJ whole genome shotgun (WGS) entry which is preliminary data.</text>
</comment>
<evidence type="ECO:0000256" key="2">
    <source>
        <dbReference type="SAM" id="Phobius"/>
    </source>
</evidence>
<feature type="region of interest" description="Disordered" evidence="1">
    <location>
        <begin position="1"/>
        <end position="247"/>
    </location>
</feature>
<evidence type="ECO:0000313" key="3">
    <source>
        <dbReference type="EMBL" id="GAA5197211.1"/>
    </source>
</evidence>
<organism evidence="3 4">
    <name type="scientific">Rugosimonospora acidiphila</name>
    <dbReference type="NCBI Taxonomy" id="556531"/>
    <lineage>
        <taxon>Bacteria</taxon>
        <taxon>Bacillati</taxon>
        <taxon>Actinomycetota</taxon>
        <taxon>Actinomycetes</taxon>
        <taxon>Micromonosporales</taxon>
        <taxon>Micromonosporaceae</taxon>
        <taxon>Rugosimonospora</taxon>
    </lineage>
</organism>
<name>A0ABP9SLJ7_9ACTN</name>
<feature type="transmembrane region" description="Helical" evidence="2">
    <location>
        <begin position="251"/>
        <end position="273"/>
    </location>
</feature>
<feature type="compositionally biased region" description="Basic and acidic residues" evidence="1">
    <location>
        <begin position="1"/>
        <end position="21"/>
    </location>
</feature>
<accession>A0ABP9SLJ7</accession>
<feature type="compositionally biased region" description="Gly residues" evidence="1">
    <location>
        <begin position="175"/>
        <end position="187"/>
    </location>
</feature>
<dbReference type="RefSeq" id="WP_425571006.1">
    <property type="nucleotide sequence ID" value="NZ_BAABJQ010000029.1"/>
</dbReference>
<keyword evidence="2" id="KW-1133">Transmembrane helix</keyword>